<proteinExistence type="predicted"/>
<name>A0A9X4KDV2_9BACL</name>
<gene>
    <name evidence="1" type="ORF">OMP38_03900</name>
</gene>
<comment type="caution">
    <text evidence="1">The sequence shown here is derived from an EMBL/GenBank/DDBJ whole genome shotgun (WGS) entry which is preliminary data.</text>
</comment>
<evidence type="ECO:0000313" key="1">
    <source>
        <dbReference type="EMBL" id="MDG0790090.1"/>
    </source>
</evidence>
<dbReference type="EMBL" id="JAPDHZ010000002">
    <property type="protein sequence ID" value="MDG0790090.1"/>
    <property type="molecule type" value="Genomic_DNA"/>
</dbReference>
<dbReference type="Proteomes" id="UP001153387">
    <property type="component" value="Unassembled WGS sequence"/>
</dbReference>
<sequence>MGDELIGKEKVAQELFLKRRKRQPQLLVRLPKQLVSLHFLANALDCPLDGFDDSIIAFRF</sequence>
<reference evidence="1 2" key="1">
    <citation type="submission" date="2022-10" db="EMBL/GenBank/DDBJ databases">
        <title>Comparative genomic analysis of Cohnella hashimotonis sp. nov., isolated from the International Space Station.</title>
        <authorList>
            <person name="Simpson A."/>
            <person name="Venkateswaran K."/>
        </authorList>
    </citation>
    <scope>NUCLEOTIDE SEQUENCE [LARGE SCALE GENOMIC DNA]</scope>
    <source>
        <strain evidence="1 2">DSM 18997</strain>
    </source>
</reference>
<protein>
    <submittedName>
        <fullName evidence="1">Uncharacterized protein</fullName>
    </submittedName>
</protein>
<dbReference type="AlphaFoldDB" id="A0A9X4KDV2"/>
<organism evidence="1 2">
    <name type="scientific">Cohnella ginsengisoli</name>
    <dbReference type="NCBI Taxonomy" id="425004"/>
    <lineage>
        <taxon>Bacteria</taxon>
        <taxon>Bacillati</taxon>
        <taxon>Bacillota</taxon>
        <taxon>Bacilli</taxon>
        <taxon>Bacillales</taxon>
        <taxon>Paenibacillaceae</taxon>
        <taxon>Cohnella</taxon>
    </lineage>
</organism>
<evidence type="ECO:0000313" key="2">
    <source>
        <dbReference type="Proteomes" id="UP001153387"/>
    </source>
</evidence>
<keyword evidence="2" id="KW-1185">Reference proteome</keyword>
<dbReference type="RefSeq" id="WP_277563964.1">
    <property type="nucleotide sequence ID" value="NZ_JAPDHZ010000002.1"/>
</dbReference>
<accession>A0A9X4KDV2</accession>